<reference evidence="2 3" key="1">
    <citation type="journal article" date="2016" name="Sci. Rep.">
        <title>Metabolic traits of an uncultured archaeal lineage -MSBL1- from brine pools of the Red Sea.</title>
        <authorList>
            <person name="Mwirichia R."/>
            <person name="Alam I."/>
            <person name="Rashid M."/>
            <person name="Vinu M."/>
            <person name="Ba-Alawi W."/>
            <person name="Anthony Kamau A."/>
            <person name="Kamanda Ngugi D."/>
            <person name="Goker M."/>
            <person name="Klenk H.P."/>
            <person name="Bajic V."/>
            <person name="Stingl U."/>
        </authorList>
    </citation>
    <scope>NUCLEOTIDE SEQUENCE [LARGE SCALE GENOMIC DNA]</scope>
    <source>
        <strain evidence="2">SCGC-AAA259E17</strain>
    </source>
</reference>
<feature type="region of interest" description="Disordered" evidence="1">
    <location>
        <begin position="25"/>
        <end position="129"/>
    </location>
</feature>
<dbReference type="Proteomes" id="UP000070373">
    <property type="component" value="Unassembled WGS sequence"/>
</dbReference>
<proteinExistence type="predicted"/>
<gene>
    <name evidence="2" type="ORF">AKJ64_04750</name>
</gene>
<dbReference type="AlphaFoldDB" id="A0A133UB43"/>
<feature type="compositionally biased region" description="Basic and acidic residues" evidence="1">
    <location>
        <begin position="37"/>
        <end position="48"/>
    </location>
</feature>
<evidence type="ECO:0000313" key="3">
    <source>
        <dbReference type="Proteomes" id="UP000070373"/>
    </source>
</evidence>
<protein>
    <submittedName>
        <fullName evidence="2">Uncharacterized protein</fullName>
    </submittedName>
</protein>
<name>A0A133UB43_9EURY</name>
<comment type="caution">
    <text evidence="2">The sequence shown here is derived from an EMBL/GenBank/DDBJ whole genome shotgun (WGS) entry which is preliminary data.</text>
</comment>
<evidence type="ECO:0000313" key="2">
    <source>
        <dbReference type="EMBL" id="KXA91400.1"/>
    </source>
</evidence>
<accession>A0A133UB43</accession>
<feature type="compositionally biased region" description="Basic and acidic residues" evidence="1">
    <location>
        <begin position="83"/>
        <end position="129"/>
    </location>
</feature>
<keyword evidence="3" id="KW-1185">Reference proteome</keyword>
<sequence length="129" mass="14931">MFRDPFDEFRRLEMLIQKLLESGVPGEVSKRGVSIRRSGDKTRIDVRGDVPNSTIRKLEQEYPNAEISVESRRKKPPKPSDTAVKEVEETETEERSGETNRGKLALERFREKEEKEQREDSPAKGVENE</sequence>
<organism evidence="2 3">
    <name type="scientific">candidate division MSBL1 archaeon SCGC-AAA259E17</name>
    <dbReference type="NCBI Taxonomy" id="1698263"/>
    <lineage>
        <taxon>Archaea</taxon>
        <taxon>Methanobacteriati</taxon>
        <taxon>Methanobacteriota</taxon>
        <taxon>candidate division MSBL1</taxon>
    </lineage>
</organism>
<dbReference type="EMBL" id="LHXN01000112">
    <property type="protein sequence ID" value="KXA91400.1"/>
    <property type="molecule type" value="Genomic_DNA"/>
</dbReference>
<evidence type="ECO:0000256" key="1">
    <source>
        <dbReference type="SAM" id="MobiDB-lite"/>
    </source>
</evidence>